<evidence type="ECO:0000256" key="4">
    <source>
        <dbReference type="ARBA" id="ARBA00023136"/>
    </source>
</evidence>
<feature type="transmembrane region" description="Helical" evidence="5">
    <location>
        <begin position="58"/>
        <end position="76"/>
    </location>
</feature>
<dbReference type="RefSeq" id="WP_013604714.1">
    <property type="nucleotide sequence ID" value="NC_015151.1"/>
</dbReference>
<evidence type="ECO:0000313" key="7">
    <source>
        <dbReference type="EMBL" id="ADY01552.1"/>
    </source>
</evidence>
<proteinExistence type="predicted"/>
<name>F0QSN5_VULM7</name>
<dbReference type="EMBL" id="CP002529">
    <property type="protein sequence ID" value="ADY01552.1"/>
    <property type="molecule type" value="Genomic_DNA"/>
</dbReference>
<feature type="transmembrane region" description="Helical" evidence="5">
    <location>
        <begin position="324"/>
        <end position="356"/>
    </location>
</feature>
<dbReference type="PROSITE" id="PS50850">
    <property type="entry name" value="MFS"/>
    <property type="match status" value="1"/>
</dbReference>
<accession>F0QSN5</accession>
<dbReference type="PROSITE" id="PS00216">
    <property type="entry name" value="SUGAR_TRANSPORT_1"/>
    <property type="match status" value="1"/>
</dbReference>
<feature type="transmembrane region" description="Helical" evidence="5">
    <location>
        <begin position="394"/>
        <end position="414"/>
    </location>
</feature>
<feature type="transmembrane region" description="Helical" evidence="5">
    <location>
        <begin position="22"/>
        <end position="46"/>
    </location>
</feature>
<dbReference type="STRING" id="985053.VMUT_1347"/>
<dbReference type="InterPro" id="IPR005829">
    <property type="entry name" value="Sugar_transporter_CS"/>
</dbReference>
<organism evidence="7 8">
    <name type="scientific">Vulcanisaeta moutnovskia (strain 768-28)</name>
    <dbReference type="NCBI Taxonomy" id="985053"/>
    <lineage>
        <taxon>Archaea</taxon>
        <taxon>Thermoproteota</taxon>
        <taxon>Thermoprotei</taxon>
        <taxon>Thermoproteales</taxon>
        <taxon>Thermoproteaceae</taxon>
        <taxon>Vulcanisaeta</taxon>
    </lineage>
</organism>
<comment type="subcellular location">
    <subcellularLocation>
        <location evidence="1">Membrane</location>
        <topology evidence="1">Multi-pass membrane protein</topology>
    </subcellularLocation>
</comment>
<evidence type="ECO:0000256" key="2">
    <source>
        <dbReference type="ARBA" id="ARBA00022692"/>
    </source>
</evidence>
<feature type="transmembrane region" description="Helical" evidence="5">
    <location>
        <begin position="426"/>
        <end position="445"/>
    </location>
</feature>
<dbReference type="InterPro" id="IPR020846">
    <property type="entry name" value="MFS_dom"/>
</dbReference>
<evidence type="ECO:0000256" key="3">
    <source>
        <dbReference type="ARBA" id="ARBA00022989"/>
    </source>
</evidence>
<dbReference type="eggNOG" id="arCOG02682">
    <property type="taxonomic scope" value="Archaea"/>
</dbReference>
<keyword evidence="8" id="KW-1185">Reference proteome</keyword>
<evidence type="ECO:0000256" key="5">
    <source>
        <dbReference type="SAM" id="Phobius"/>
    </source>
</evidence>
<dbReference type="Gene3D" id="1.20.1250.20">
    <property type="entry name" value="MFS general substrate transporter like domains"/>
    <property type="match status" value="1"/>
</dbReference>
<dbReference type="PANTHER" id="PTHR24064">
    <property type="entry name" value="SOLUTE CARRIER FAMILY 22 MEMBER"/>
    <property type="match status" value="1"/>
</dbReference>
<dbReference type="GeneID" id="10288999"/>
<dbReference type="InterPro" id="IPR036259">
    <property type="entry name" value="MFS_trans_sf"/>
</dbReference>
<dbReference type="HOGENOM" id="CLU_001265_46_14_2"/>
<feature type="transmembrane region" description="Helical" evidence="5">
    <location>
        <begin position="88"/>
        <end position="107"/>
    </location>
</feature>
<gene>
    <name evidence="7" type="ordered locus">VMUT_1347</name>
</gene>
<dbReference type="SUPFAM" id="SSF103473">
    <property type="entry name" value="MFS general substrate transporter"/>
    <property type="match status" value="1"/>
</dbReference>
<feature type="transmembrane region" description="Helical" evidence="5">
    <location>
        <begin position="248"/>
        <end position="268"/>
    </location>
</feature>
<dbReference type="Pfam" id="PF00083">
    <property type="entry name" value="Sugar_tr"/>
    <property type="match status" value="1"/>
</dbReference>
<protein>
    <submittedName>
        <fullName evidence="7">Major facilitator superfamily MFS_1</fullName>
    </submittedName>
</protein>
<evidence type="ECO:0000256" key="1">
    <source>
        <dbReference type="ARBA" id="ARBA00004141"/>
    </source>
</evidence>
<dbReference type="OrthoDB" id="117970at2157"/>
<feature type="transmembrane region" description="Helical" evidence="5">
    <location>
        <begin position="288"/>
        <end position="312"/>
    </location>
</feature>
<feature type="domain" description="Major facilitator superfamily (MFS) profile" evidence="6">
    <location>
        <begin position="22"/>
        <end position="449"/>
    </location>
</feature>
<dbReference type="AlphaFoldDB" id="F0QSN5"/>
<feature type="transmembrane region" description="Helical" evidence="5">
    <location>
        <begin position="177"/>
        <end position="196"/>
    </location>
</feature>
<keyword evidence="4 5" id="KW-0472">Membrane</keyword>
<dbReference type="Proteomes" id="UP000007485">
    <property type="component" value="Chromosome"/>
</dbReference>
<evidence type="ECO:0000313" key="8">
    <source>
        <dbReference type="Proteomes" id="UP000007485"/>
    </source>
</evidence>
<dbReference type="GO" id="GO:0016020">
    <property type="term" value="C:membrane"/>
    <property type="evidence" value="ECO:0007669"/>
    <property type="project" value="UniProtKB-SubCell"/>
</dbReference>
<dbReference type="GO" id="GO:0022857">
    <property type="term" value="F:transmembrane transporter activity"/>
    <property type="evidence" value="ECO:0007669"/>
    <property type="project" value="InterPro"/>
</dbReference>
<evidence type="ECO:0000259" key="6">
    <source>
        <dbReference type="PROSITE" id="PS50850"/>
    </source>
</evidence>
<reference evidence="7 8" key="1">
    <citation type="journal article" date="2011" name="J. Bacteriol.">
        <title>Complete genome sequence of 'Vulcanisaeta moutnovskia' strain 768-28, a novel member of the hyperthermophilic crenarchaeal genus vulcanisaeta.</title>
        <authorList>
            <person name="Gumerov V.M."/>
            <person name="Mardanov A.V."/>
            <person name="Beletsky A.V."/>
            <person name="Prokofeva M.I."/>
            <person name="Bonch-Osmolovskaya E.A."/>
            <person name="Ravin N.V."/>
            <person name="Skryabin K.G."/>
        </authorList>
    </citation>
    <scope>NUCLEOTIDE SEQUENCE [LARGE SCALE GENOMIC DNA]</scope>
    <source>
        <strain evidence="7 8">768-28</strain>
    </source>
</reference>
<keyword evidence="2 5" id="KW-0812">Transmembrane</keyword>
<sequence>MSNKTPFEPLDWSKPTPGHLKLLFISGAGFFADAYDLFAISVALVFLKQVWSLTASEISLISSAALFGAVIGPFIFGRIGDIFGRKYIYGVEAALLAAGAIASAFSINPTMLWITRFILGLGVGGDYPISATLMSEYAPARSRGLFVAGVFSMQGWGIVTAALLGLGLLNAKINPDIAWRIILGFGAVMPAIVIYFRRRVHETPRFEYFVKGDVEGAKKAVKDVLRQDVEINNVNNASNGIYRNLLRYLPVILGTAIPWFALDVFFYGTNIFGPFVTSAIGLAKNPLAGIYIQLYVVLAFLVPGYYVAAFLVDKMGRKSMQIMGFSIVAATYLITALMLRNGIIIPAAIIALYGLAQFFTNVGPNVTTFILPTEVFPTRFRTTGHGIAAGSGKLGATIAALFIPLLFPITSSALSATAKYMVMSNLLLVLVAVAIIGVIFTALFIKEPKGKPLELSSGELGISQ</sequence>
<dbReference type="InterPro" id="IPR005828">
    <property type="entry name" value="MFS_sugar_transport-like"/>
</dbReference>
<feature type="transmembrane region" description="Helical" evidence="5">
    <location>
        <begin position="145"/>
        <end position="171"/>
    </location>
</feature>
<dbReference type="PROSITE" id="PS00217">
    <property type="entry name" value="SUGAR_TRANSPORT_2"/>
    <property type="match status" value="1"/>
</dbReference>
<dbReference type="KEGG" id="vmo:VMUT_1347"/>
<keyword evidence="3 5" id="KW-1133">Transmembrane helix</keyword>